<accession>A0AAD7D5Q1</accession>
<name>A0AAD7D5Q1_MYCRO</name>
<sequence length="224" mass="24585">MPSPQVCVYMQLPPRHRRTFRTEGRADSDDQSLLIITASTRLFFKYKCSPLHTDPLPTITALQMTWTSRRSQPHRRLGTTSIMRPPQVVPDCTSPPSVKHTLNTDNTVPSTAITFPKHGKSSAGALRRYAGSGAQTLSNELACFGQHCPRRTEAPGASSITPHTSTLSSVPVSATPPHPQFDPNSILFPHEISVFLSNTSARDSTNKSRTQRTCAQQSVPMLPI</sequence>
<protein>
    <submittedName>
        <fullName evidence="2">Uncharacterized protein</fullName>
    </submittedName>
</protein>
<proteinExistence type="predicted"/>
<feature type="compositionally biased region" description="Polar residues" evidence="1">
    <location>
        <begin position="158"/>
        <end position="172"/>
    </location>
</feature>
<dbReference type="Proteomes" id="UP001221757">
    <property type="component" value="Unassembled WGS sequence"/>
</dbReference>
<gene>
    <name evidence="2" type="ORF">B0H17DRAFT_1138735</name>
</gene>
<reference evidence="2" key="1">
    <citation type="submission" date="2023-03" db="EMBL/GenBank/DDBJ databases">
        <title>Massive genome expansion in bonnet fungi (Mycena s.s.) driven by repeated elements and novel gene families across ecological guilds.</title>
        <authorList>
            <consortium name="Lawrence Berkeley National Laboratory"/>
            <person name="Harder C.B."/>
            <person name="Miyauchi S."/>
            <person name="Viragh M."/>
            <person name="Kuo A."/>
            <person name="Thoen E."/>
            <person name="Andreopoulos B."/>
            <person name="Lu D."/>
            <person name="Skrede I."/>
            <person name="Drula E."/>
            <person name="Henrissat B."/>
            <person name="Morin E."/>
            <person name="Kohler A."/>
            <person name="Barry K."/>
            <person name="LaButti K."/>
            <person name="Morin E."/>
            <person name="Salamov A."/>
            <person name="Lipzen A."/>
            <person name="Mereny Z."/>
            <person name="Hegedus B."/>
            <person name="Baldrian P."/>
            <person name="Stursova M."/>
            <person name="Weitz H."/>
            <person name="Taylor A."/>
            <person name="Grigoriev I.V."/>
            <person name="Nagy L.G."/>
            <person name="Martin F."/>
            <person name="Kauserud H."/>
        </authorList>
    </citation>
    <scope>NUCLEOTIDE SEQUENCE</scope>
    <source>
        <strain evidence="2">CBHHK067</strain>
    </source>
</reference>
<organism evidence="2 3">
    <name type="scientific">Mycena rosella</name>
    <name type="common">Pink bonnet</name>
    <name type="synonym">Agaricus rosellus</name>
    <dbReference type="NCBI Taxonomy" id="1033263"/>
    <lineage>
        <taxon>Eukaryota</taxon>
        <taxon>Fungi</taxon>
        <taxon>Dikarya</taxon>
        <taxon>Basidiomycota</taxon>
        <taxon>Agaricomycotina</taxon>
        <taxon>Agaricomycetes</taxon>
        <taxon>Agaricomycetidae</taxon>
        <taxon>Agaricales</taxon>
        <taxon>Marasmiineae</taxon>
        <taxon>Mycenaceae</taxon>
        <taxon>Mycena</taxon>
    </lineage>
</organism>
<evidence type="ECO:0000313" key="2">
    <source>
        <dbReference type="EMBL" id="KAJ7680124.1"/>
    </source>
</evidence>
<dbReference type="AlphaFoldDB" id="A0AAD7D5Q1"/>
<feature type="region of interest" description="Disordered" evidence="1">
    <location>
        <begin position="153"/>
        <end position="183"/>
    </location>
</feature>
<evidence type="ECO:0000313" key="3">
    <source>
        <dbReference type="Proteomes" id="UP001221757"/>
    </source>
</evidence>
<evidence type="ECO:0000256" key="1">
    <source>
        <dbReference type="SAM" id="MobiDB-lite"/>
    </source>
</evidence>
<feature type="region of interest" description="Disordered" evidence="1">
    <location>
        <begin position="200"/>
        <end position="224"/>
    </location>
</feature>
<keyword evidence="3" id="KW-1185">Reference proteome</keyword>
<dbReference type="EMBL" id="JARKIE010000123">
    <property type="protein sequence ID" value="KAJ7680124.1"/>
    <property type="molecule type" value="Genomic_DNA"/>
</dbReference>
<comment type="caution">
    <text evidence="2">The sequence shown here is derived from an EMBL/GenBank/DDBJ whole genome shotgun (WGS) entry which is preliminary data.</text>
</comment>